<protein>
    <submittedName>
        <fullName evidence="1">AAA family ATPase</fullName>
    </submittedName>
</protein>
<organism evidence="1 2">
    <name type="scientific">Massilia niabensis</name>
    <dbReference type="NCBI Taxonomy" id="544910"/>
    <lineage>
        <taxon>Bacteria</taxon>
        <taxon>Pseudomonadati</taxon>
        <taxon>Pseudomonadota</taxon>
        <taxon>Betaproteobacteria</taxon>
        <taxon>Burkholderiales</taxon>
        <taxon>Oxalobacteraceae</taxon>
        <taxon>Telluria group</taxon>
        <taxon>Massilia</taxon>
    </lineage>
</organism>
<evidence type="ECO:0000313" key="1">
    <source>
        <dbReference type="EMBL" id="MFC5458691.1"/>
    </source>
</evidence>
<dbReference type="EMBL" id="JBHSMU010000003">
    <property type="protein sequence ID" value="MFC5458691.1"/>
    <property type="molecule type" value="Genomic_DNA"/>
</dbReference>
<dbReference type="Pfam" id="PF13671">
    <property type="entry name" value="AAA_33"/>
    <property type="match status" value="1"/>
</dbReference>
<evidence type="ECO:0000313" key="2">
    <source>
        <dbReference type="Proteomes" id="UP001596050"/>
    </source>
</evidence>
<dbReference type="SUPFAM" id="SSF52540">
    <property type="entry name" value="P-loop containing nucleoside triphosphate hydrolases"/>
    <property type="match status" value="1"/>
</dbReference>
<keyword evidence="2" id="KW-1185">Reference proteome</keyword>
<gene>
    <name evidence="1" type="ORF">ACFPN5_02550</name>
</gene>
<reference evidence="2" key="1">
    <citation type="journal article" date="2019" name="Int. J. Syst. Evol. Microbiol.">
        <title>The Global Catalogue of Microorganisms (GCM) 10K type strain sequencing project: providing services to taxonomists for standard genome sequencing and annotation.</title>
        <authorList>
            <consortium name="The Broad Institute Genomics Platform"/>
            <consortium name="The Broad Institute Genome Sequencing Center for Infectious Disease"/>
            <person name="Wu L."/>
            <person name="Ma J."/>
        </authorList>
    </citation>
    <scope>NUCLEOTIDE SEQUENCE [LARGE SCALE GENOMIC DNA]</scope>
    <source>
        <strain evidence="2">KACC 12649</strain>
    </source>
</reference>
<dbReference type="InterPro" id="IPR027417">
    <property type="entry name" value="P-loop_NTPase"/>
</dbReference>
<sequence>MTLPDTPFSTQHTPVLHFFCGKMAAGKSTLSAKLATEMGALLVCEDLWLSRLYPEEIQTFGDYLKYAARLKEVLAPHLVALLKQGNSIVLDFPGNVPAQRQWFRTLFEAAGAGHVLHYVEVPDEVCKTQLQRRNTERPPGSKVMTEDEFDHITSFFVAPSAAEGFNVQLHRTATPAEVTG</sequence>
<dbReference type="RefSeq" id="WP_379779762.1">
    <property type="nucleotide sequence ID" value="NZ_JBHSMU010000003.1"/>
</dbReference>
<dbReference type="Gene3D" id="3.40.50.300">
    <property type="entry name" value="P-loop containing nucleotide triphosphate hydrolases"/>
    <property type="match status" value="1"/>
</dbReference>
<proteinExistence type="predicted"/>
<comment type="caution">
    <text evidence="1">The sequence shown here is derived from an EMBL/GenBank/DDBJ whole genome shotgun (WGS) entry which is preliminary data.</text>
</comment>
<accession>A0ABW0L1F1</accession>
<name>A0ABW0L1F1_9BURK</name>
<dbReference type="Proteomes" id="UP001596050">
    <property type="component" value="Unassembled WGS sequence"/>
</dbReference>